<feature type="transmembrane region" description="Helical" evidence="2">
    <location>
        <begin position="61"/>
        <end position="87"/>
    </location>
</feature>
<feature type="transmembrane region" description="Helical" evidence="2">
    <location>
        <begin position="151"/>
        <end position="170"/>
    </location>
</feature>
<sequence>MAPLAADDEWAILQIGTSIMSTTVTVIGETILWAIYLVLFFWALWLQISTRALRNPSLPRIAILTVTVFLFLSATALWVMNISWLIIGTKAYFMNAQDGMEVMDIKKLRDKRLHPIALPMELFFCLNMILGDAVVIWRAWVICRGTRLHKFVFIPIFMLLTSLGFTIFAMHCLASDGWSTSTTIPIGERVCKWAEPIAWGVSLVTNLVSTALIAIRAWHYRRFLREGRLSTHRFRVHRILIMLVESGFIYCLFWLTQVVIFLEIERGYKFIFFLRAFLYPLGDQISGIYSTLIIIVVHLKRSINDASFVGPGPSTTDVEPERSRSRSQPPHTHQLSTILFTSHGTMPVQIDPSASVSDLDVVHVLRGSGERIEMVRMDQK</sequence>
<evidence type="ECO:0000256" key="2">
    <source>
        <dbReference type="SAM" id="Phobius"/>
    </source>
</evidence>
<comment type="caution">
    <text evidence="3">The sequence shown here is derived from an EMBL/GenBank/DDBJ whole genome shotgun (WGS) entry which is preliminary data.</text>
</comment>
<gene>
    <name evidence="3" type="ORF">AAF712_009943</name>
</gene>
<feature type="transmembrane region" description="Helical" evidence="2">
    <location>
        <begin position="116"/>
        <end position="139"/>
    </location>
</feature>
<feature type="region of interest" description="Disordered" evidence="1">
    <location>
        <begin position="310"/>
        <end position="331"/>
    </location>
</feature>
<evidence type="ECO:0000256" key="1">
    <source>
        <dbReference type="SAM" id="MobiDB-lite"/>
    </source>
</evidence>
<feature type="transmembrane region" description="Helical" evidence="2">
    <location>
        <begin position="276"/>
        <end position="297"/>
    </location>
</feature>
<reference evidence="3 4" key="1">
    <citation type="submission" date="2024-05" db="EMBL/GenBank/DDBJ databases">
        <title>A draft genome resource for the thread blight pathogen Marasmius tenuissimus strain MS-2.</title>
        <authorList>
            <person name="Yulfo-Soto G.E."/>
            <person name="Baruah I.K."/>
            <person name="Amoako-Attah I."/>
            <person name="Bukari Y."/>
            <person name="Meinhardt L.W."/>
            <person name="Bailey B.A."/>
            <person name="Cohen S.P."/>
        </authorList>
    </citation>
    <scope>NUCLEOTIDE SEQUENCE [LARGE SCALE GENOMIC DNA]</scope>
    <source>
        <strain evidence="3 4">MS-2</strain>
    </source>
</reference>
<keyword evidence="2" id="KW-0472">Membrane</keyword>
<feature type="transmembrane region" description="Helical" evidence="2">
    <location>
        <begin position="239"/>
        <end position="264"/>
    </location>
</feature>
<evidence type="ECO:0008006" key="5">
    <source>
        <dbReference type="Google" id="ProtNLM"/>
    </source>
</evidence>
<feature type="transmembrane region" description="Helical" evidence="2">
    <location>
        <begin position="197"/>
        <end position="218"/>
    </location>
</feature>
<feature type="transmembrane region" description="Helical" evidence="2">
    <location>
        <begin position="30"/>
        <end position="49"/>
    </location>
</feature>
<protein>
    <recommendedName>
        <fullName evidence="5">Integral membrane protein</fullName>
    </recommendedName>
</protein>
<keyword evidence="2" id="KW-0812">Transmembrane</keyword>
<keyword evidence="4" id="KW-1185">Reference proteome</keyword>
<evidence type="ECO:0000313" key="4">
    <source>
        <dbReference type="Proteomes" id="UP001437256"/>
    </source>
</evidence>
<organism evidence="3 4">
    <name type="scientific">Marasmius tenuissimus</name>
    <dbReference type="NCBI Taxonomy" id="585030"/>
    <lineage>
        <taxon>Eukaryota</taxon>
        <taxon>Fungi</taxon>
        <taxon>Dikarya</taxon>
        <taxon>Basidiomycota</taxon>
        <taxon>Agaricomycotina</taxon>
        <taxon>Agaricomycetes</taxon>
        <taxon>Agaricomycetidae</taxon>
        <taxon>Agaricales</taxon>
        <taxon>Marasmiineae</taxon>
        <taxon>Marasmiaceae</taxon>
        <taxon>Marasmius</taxon>
    </lineage>
</organism>
<name>A0ABR2ZR13_9AGAR</name>
<dbReference type="EMBL" id="JBBXMP010000087">
    <property type="protein sequence ID" value="KAL0063153.1"/>
    <property type="molecule type" value="Genomic_DNA"/>
</dbReference>
<dbReference type="Proteomes" id="UP001437256">
    <property type="component" value="Unassembled WGS sequence"/>
</dbReference>
<evidence type="ECO:0000313" key="3">
    <source>
        <dbReference type="EMBL" id="KAL0063153.1"/>
    </source>
</evidence>
<keyword evidence="2" id="KW-1133">Transmembrane helix</keyword>
<proteinExistence type="predicted"/>
<accession>A0ABR2ZR13</accession>